<accession>A0A9D4LDC1</accession>
<reference evidence="2" key="1">
    <citation type="journal article" date="2019" name="bioRxiv">
        <title>The Genome of the Zebra Mussel, Dreissena polymorpha: A Resource for Invasive Species Research.</title>
        <authorList>
            <person name="McCartney M.A."/>
            <person name="Auch B."/>
            <person name="Kono T."/>
            <person name="Mallez S."/>
            <person name="Zhang Y."/>
            <person name="Obille A."/>
            <person name="Becker A."/>
            <person name="Abrahante J.E."/>
            <person name="Garbe J."/>
            <person name="Badalamenti J.P."/>
            <person name="Herman A."/>
            <person name="Mangelson H."/>
            <person name="Liachko I."/>
            <person name="Sullivan S."/>
            <person name="Sone E.D."/>
            <person name="Koren S."/>
            <person name="Silverstein K.A.T."/>
            <person name="Beckman K.B."/>
            <person name="Gohl D.M."/>
        </authorList>
    </citation>
    <scope>NUCLEOTIDE SEQUENCE</scope>
    <source>
        <strain evidence="2">Duluth1</strain>
        <tissue evidence="2">Whole animal</tissue>
    </source>
</reference>
<comment type="caution">
    <text evidence="2">The sequence shown here is derived from an EMBL/GenBank/DDBJ whole genome shotgun (WGS) entry which is preliminary data.</text>
</comment>
<evidence type="ECO:0000256" key="1">
    <source>
        <dbReference type="SAM" id="MobiDB-lite"/>
    </source>
</evidence>
<organism evidence="2 3">
    <name type="scientific">Dreissena polymorpha</name>
    <name type="common">Zebra mussel</name>
    <name type="synonym">Mytilus polymorpha</name>
    <dbReference type="NCBI Taxonomy" id="45954"/>
    <lineage>
        <taxon>Eukaryota</taxon>
        <taxon>Metazoa</taxon>
        <taxon>Spiralia</taxon>
        <taxon>Lophotrochozoa</taxon>
        <taxon>Mollusca</taxon>
        <taxon>Bivalvia</taxon>
        <taxon>Autobranchia</taxon>
        <taxon>Heteroconchia</taxon>
        <taxon>Euheterodonta</taxon>
        <taxon>Imparidentia</taxon>
        <taxon>Neoheterodontei</taxon>
        <taxon>Myida</taxon>
        <taxon>Dreissenoidea</taxon>
        <taxon>Dreissenidae</taxon>
        <taxon>Dreissena</taxon>
    </lineage>
</organism>
<keyword evidence="3" id="KW-1185">Reference proteome</keyword>
<gene>
    <name evidence="2" type="ORF">DPMN_097693</name>
</gene>
<feature type="region of interest" description="Disordered" evidence="1">
    <location>
        <begin position="1"/>
        <end position="56"/>
    </location>
</feature>
<dbReference type="AlphaFoldDB" id="A0A9D4LDC1"/>
<sequence length="56" mass="5766">MDLKAQSHYDAGGAPVRDPASTGMNRGFTGMNRGSTGMNQGRPGTNGAPPGKYNNV</sequence>
<evidence type="ECO:0000313" key="3">
    <source>
        <dbReference type="Proteomes" id="UP000828390"/>
    </source>
</evidence>
<name>A0A9D4LDC1_DREPO</name>
<dbReference type="EMBL" id="JAIWYP010000003">
    <property type="protein sequence ID" value="KAH3855132.1"/>
    <property type="molecule type" value="Genomic_DNA"/>
</dbReference>
<evidence type="ECO:0000313" key="2">
    <source>
        <dbReference type="EMBL" id="KAH3855132.1"/>
    </source>
</evidence>
<feature type="compositionally biased region" description="Polar residues" evidence="1">
    <location>
        <begin position="32"/>
        <end position="43"/>
    </location>
</feature>
<proteinExistence type="predicted"/>
<protein>
    <submittedName>
        <fullName evidence="2">Uncharacterized protein</fullName>
    </submittedName>
</protein>
<dbReference type="Proteomes" id="UP000828390">
    <property type="component" value="Unassembled WGS sequence"/>
</dbReference>
<reference evidence="2" key="2">
    <citation type="submission" date="2020-11" db="EMBL/GenBank/DDBJ databases">
        <authorList>
            <person name="McCartney M.A."/>
            <person name="Auch B."/>
            <person name="Kono T."/>
            <person name="Mallez S."/>
            <person name="Becker A."/>
            <person name="Gohl D.M."/>
            <person name="Silverstein K.A.T."/>
            <person name="Koren S."/>
            <person name="Bechman K.B."/>
            <person name="Herman A."/>
            <person name="Abrahante J.E."/>
            <person name="Garbe J."/>
        </authorList>
    </citation>
    <scope>NUCLEOTIDE SEQUENCE</scope>
    <source>
        <strain evidence="2">Duluth1</strain>
        <tissue evidence="2">Whole animal</tissue>
    </source>
</reference>